<reference evidence="17 18" key="3">
    <citation type="submission" date="2019-11" db="EMBL/GenBank/DDBJ databases">
        <title>A de novo genome assembly of a pear dwarfing rootstock.</title>
        <authorList>
            <person name="Wang F."/>
            <person name="Wang J."/>
            <person name="Li S."/>
            <person name="Zhang Y."/>
            <person name="Fang M."/>
            <person name="Ma L."/>
            <person name="Zhao Y."/>
            <person name="Jiang S."/>
        </authorList>
    </citation>
    <scope>NUCLEOTIDE SEQUENCE [LARGE SCALE GENOMIC DNA]</scope>
    <source>
        <strain evidence="17">S2</strain>
        <tissue evidence="17">Leaf</tissue>
    </source>
</reference>
<feature type="binding site" description="in inhibited form" evidence="12">
    <location>
        <position position="107"/>
    </location>
    <ligand>
        <name>Zn(2+)</name>
        <dbReference type="ChEBI" id="CHEBI:29105"/>
        <label>2</label>
        <note>catalytic</note>
    </ligand>
</feature>
<keyword evidence="8" id="KW-0865">Zymogen</keyword>
<dbReference type="GO" id="GO:0030574">
    <property type="term" value="P:collagen catabolic process"/>
    <property type="evidence" value="ECO:0007669"/>
    <property type="project" value="TreeGrafter"/>
</dbReference>
<dbReference type="CDD" id="cd04278">
    <property type="entry name" value="ZnMc_MMP"/>
    <property type="match status" value="1"/>
</dbReference>
<evidence type="ECO:0000256" key="1">
    <source>
        <dbReference type="ARBA" id="ARBA00009614"/>
    </source>
</evidence>
<dbReference type="PRINTS" id="PR00138">
    <property type="entry name" value="MATRIXIN"/>
</dbReference>
<dbReference type="Pfam" id="PF01471">
    <property type="entry name" value="PG_binding_1"/>
    <property type="match status" value="1"/>
</dbReference>
<dbReference type="GO" id="GO:0031012">
    <property type="term" value="C:extracellular matrix"/>
    <property type="evidence" value="ECO:0007669"/>
    <property type="project" value="InterPro"/>
</dbReference>
<dbReference type="InterPro" id="IPR036365">
    <property type="entry name" value="PGBD-like_sf"/>
</dbReference>
<feature type="signal peptide" evidence="15">
    <location>
        <begin position="1"/>
        <end position="20"/>
    </location>
</feature>
<proteinExistence type="inferred from homology"/>
<comment type="cofactor">
    <cofactor evidence="12">
        <name>Zn(2+)</name>
        <dbReference type="ChEBI" id="CHEBI:29105"/>
    </cofactor>
    <text evidence="12">Binds 2 Zn(2+) ions per subunit.</text>
</comment>
<dbReference type="Pfam" id="PF00413">
    <property type="entry name" value="Peptidase_M10"/>
    <property type="match status" value="1"/>
</dbReference>
<evidence type="ECO:0000256" key="8">
    <source>
        <dbReference type="ARBA" id="ARBA00023145"/>
    </source>
</evidence>
<evidence type="ECO:0000256" key="5">
    <source>
        <dbReference type="ARBA" id="ARBA00022801"/>
    </source>
</evidence>
<dbReference type="GO" id="GO:0030198">
    <property type="term" value="P:extracellular matrix organization"/>
    <property type="evidence" value="ECO:0007669"/>
    <property type="project" value="TreeGrafter"/>
</dbReference>
<feature type="binding site" evidence="11">
    <location>
        <position position="274"/>
    </location>
    <ligand>
        <name>Zn(2+)</name>
        <dbReference type="ChEBI" id="CHEBI:29105"/>
        <label>2</label>
        <note>catalytic</note>
    </ligand>
</feature>
<reference evidence="17 18" key="1">
    <citation type="submission" date="2019-09" db="EMBL/GenBank/DDBJ databases">
        <authorList>
            <person name="Ou C."/>
        </authorList>
    </citation>
    <scope>NUCLEOTIDE SEQUENCE [LARGE SCALE GENOMIC DNA]</scope>
    <source>
        <strain evidence="17">S2</strain>
        <tissue evidence="17">Leaf</tissue>
    </source>
</reference>
<feature type="binding site" evidence="12">
    <location>
        <position position="215"/>
    </location>
    <ligand>
        <name>Zn(2+)</name>
        <dbReference type="ChEBI" id="CHEBI:29105"/>
        <label>1</label>
    </ligand>
</feature>
<dbReference type="InterPro" id="IPR021190">
    <property type="entry name" value="Pept_M10A"/>
</dbReference>
<keyword evidence="4 15" id="KW-0732">Signal</keyword>
<dbReference type="SMART" id="SM00235">
    <property type="entry name" value="ZnMc"/>
    <property type="match status" value="1"/>
</dbReference>
<feature type="binding site" evidence="12">
    <location>
        <position position="245"/>
    </location>
    <ligand>
        <name>Ca(2+)</name>
        <dbReference type="ChEBI" id="CHEBI:29108"/>
        <label>3</label>
    </ligand>
</feature>
<evidence type="ECO:0000256" key="4">
    <source>
        <dbReference type="ARBA" id="ARBA00022729"/>
    </source>
</evidence>
<evidence type="ECO:0000259" key="16">
    <source>
        <dbReference type="SMART" id="SM00235"/>
    </source>
</evidence>
<reference evidence="18" key="2">
    <citation type="submission" date="2019-10" db="EMBL/GenBank/DDBJ databases">
        <title>A de novo genome assembly of a pear dwarfing rootstock.</title>
        <authorList>
            <person name="Wang F."/>
            <person name="Wang J."/>
            <person name="Li S."/>
            <person name="Zhang Y."/>
            <person name="Fang M."/>
            <person name="Ma L."/>
            <person name="Zhao Y."/>
            <person name="Jiang S."/>
        </authorList>
    </citation>
    <scope>NUCLEOTIDE SEQUENCE [LARGE SCALE GENOMIC DNA]</scope>
</reference>
<feature type="short sequence motif" description="Cysteine switch" evidence="13">
    <location>
        <begin position="105"/>
        <end position="145"/>
    </location>
</feature>
<dbReference type="Gene3D" id="3.40.390.10">
    <property type="entry name" value="Collagenase (Catalytic Domain)"/>
    <property type="match status" value="1"/>
</dbReference>
<feature type="binding site" evidence="12">
    <location>
        <position position="217"/>
    </location>
    <ligand>
        <name>Zn(2+)</name>
        <dbReference type="ChEBI" id="CHEBI:29105"/>
        <label>1</label>
    </ligand>
</feature>
<evidence type="ECO:0000256" key="6">
    <source>
        <dbReference type="ARBA" id="ARBA00022833"/>
    </source>
</evidence>
<evidence type="ECO:0000256" key="13">
    <source>
        <dbReference type="PIRSR" id="PIRSR621190-5"/>
    </source>
</evidence>
<gene>
    <name evidence="17" type="ORF">D8674_025063</name>
</gene>
<feature type="binding site" evidence="12">
    <location>
        <position position="223"/>
    </location>
    <ligand>
        <name>Ca(2+)</name>
        <dbReference type="ChEBI" id="CHEBI:29108"/>
        <label>3</label>
    </ligand>
</feature>
<keyword evidence="18" id="KW-1185">Reference proteome</keyword>
<feature type="binding site" evidence="12">
    <location>
        <position position="245"/>
    </location>
    <ligand>
        <name>Ca(2+)</name>
        <dbReference type="ChEBI" id="CHEBI:29108"/>
        <label>1</label>
    </ligand>
</feature>
<feature type="domain" description="Peptidase metallopeptidase" evidence="16">
    <location>
        <begin position="153"/>
        <end position="309"/>
    </location>
</feature>
<evidence type="ECO:0000256" key="10">
    <source>
        <dbReference type="PIRSR" id="PIRSR001191-1"/>
    </source>
</evidence>
<dbReference type="Proteomes" id="UP000327157">
    <property type="component" value="Chromosome 4"/>
</dbReference>
<dbReference type="SUPFAM" id="SSF55486">
    <property type="entry name" value="Metalloproteases ('zincins'), catalytic domain"/>
    <property type="match status" value="1"/>
</dbReference>
<keyword evidence="2" id="KW-0645">Protease</keyword>
<dbReference type="PANTHER" id="PTHR10201">
    <property type="entry name" value="MATRIX METALLOPROTEINASE"/>
    <property type="match status" value="1"/>
</dbReference>
<dbReference type="PANTHER" id="PTHR10201:SF213">
    <property type="entry name" value="METALLOENDOPROTEINASE 2-MMP-LIKE"/>
    <property type="match status" value="1"/>
</dbReference>
<keyword evidence="5" id="KW-0378">Hydrolase</keyword>
<keyword evidence="7" id="KW-0482">Metalloprotease</keyword>
<feature type="binding site" evidence="12">
    <location>
        <position position="282"/>
    </location>
    <ligand>
        <name>Zn(2+)</name>
        <dbReference type="ChEBI" id="CHEBI:29105"/>
        <label>2</label>
        <note>catalytic</note>
    </ligand>
</feature>
<evidence type="ECO:0000256" key="3">
    <source>
        <dbReference type="ARBA" id="ARBA00022723"/>
    </source>
</evidence>
<comment type="caution">
    <text evidence="17">The sequence shown here is derived from an EMBL/GenBank/DDBJ whole genome shotgun (WGS) entry which is preliminary data.</text>
</comment>
<evidence type="ECO:0000256" key="11">
    <source>
        <dbReference type="PIRSR" id="PIRSR001191-2"/>
    </source>
</evidence>
<feature type="binding site" evidence="12">
    <location>
        <position position="222"/>
    </location>
    <ligand>
        <name>Ca(2+)</name>
        <dbReference type="ChEBI" id="CHEBI:29108"/>
        <label>3</label>
    </ligand>
</feature>
<dbReference type="OrthoDB" id="406838at2759"/>
<protein>
    <submittedName>
        <fullName evidence="17">Metalloendoproteinase 1-like</fullName>
    </submittedName>
</protein>
<evidence type="ECO:0000313" key="17">
    <source>
        <dbReference type="EMBL" id="KAB2622881.1"/>
    </source>
</evidence>
<dbReference type="GO" id="GO:0008270">
    <property type="term" value="F:zinc ion binding"/>
    <property type="evidence" value="ECO:0007669"/>
    <property type="project" value="InterPro"/>
</dbReference>
<accession>A0A5N5H9L8</accession>
<feature type="binding site" evidence="11">
    <location>
        <position position="268"/>
    </location>
    <ligand>
        <name>Zn(2+)</name>
        <dbReference type="ChEBI" id="CHEBI:29105"/>
        <label>2</label>
        <note>catalytic</note>
    </ligand>
</feature>
<feature type="chain" id="PRO_5024413353" evidence="15">
    <location>
        <begin position="21"/>
        <end position="309"/>
    </location>
</feature>
<evidence type="ECO:0000256" key="9">
    <source>
        <dbReference type="ARBA" id="ARBA00023180"/>
    </source>
</evidence>
<keyword evidence="12" id="KW-0106">Calcium</keyword>
<comment type="similarity">
    <text evidence="1">Belongs to the peptidase M10A family. Matrix metalloproteinases (MMPs) subfamily.</text>
</comment>
<feature type="active site" evidence="10">
    <location>
        <position position="265"/>
    </location>
</feature>
<dbReference type="InterPro" id="IPR033739">
    <property type="entry name" value="M10A_MMP"/>
</dbReference>
<evidence type="ECO:0000256" key="2">
    <source>
        <dbReference type="ARBA" id="ARBA00022670"/>
    </source>
</evidence>
<keyword evidence="3 11" id="KW-0479">Metal-binding</keyword>
<feature type="binding site" evidence="12">
    <location>
        <position position="205"/>
    </location>
    <ligand>
        <name>Ca(2+)</name>
        <dbReference type="ChEBI" id="CHEBI:29108"/>
        <label>2</label>
    </ligand>
</feature>
<dbReference type="InterPro" id="IPR024079">
    <property type="entry name" value="MetalloPept_cat_dom_sf"/>
</dbReference>
<dbReference type="GO" id="GO:0006508">
    <property type="term" value="P:proteolysis"/>
    <property type="evidence" value="ECO:0007669"/>
    <property type="project" value="UniProtKB-KW"/>
</dbReference>
<dbReference type="SUPFAM" id="SSF47090">
    <property type="entry name" value="PGBD-like"/>
    <property type="match status" value="1"/>
</dbReference>
<dbReference type="InterPro" id="IPR002477">
    <property type="entry name" value="Peptidoglycan-bd-like"/>
</dbReference>
<feature type="binding site" evidence="12">
    <location>
        <position position="240"/>
    </location>
    <ligand>
        <name>Zn(2+)</name>
        <dbReference type="ChEBI" id="CHEBI:29105"/>
        <label>1</label>
    </ligand>
</feature>
<dbReference type="FunFam" id="3.40.390.10:FF:000018">
    <property type="entry name" value="Metalloendoproteinase 1"/>
    <property type="match status" value="1"/>
</dbReference>
<name>A0A5N5H9L8_9ROSA</name>
<sequence length="309" mass="34423">MASKALSLILFSLLSSATSSTSPFEFLEHLKGGHKGDHVEGIHYLKLYLEKFGYLSYAHAKNNPHANDDDFDNLLELAVKTYQLNYHLNTTGTLDGETVSKMMMPRCGVADIINGTSSMRSGKKKHHHHDPDHDHHNHGSSVHAVSHYSFFKGRLRWPTSKHHLTYGFLPSTPTEAMGPVSHAFRTWASNTHFRFSRSRNYKRADIKISFEYGDHGDGSPFDGEGGVLAHAYAPTNGRFHYDADEPWSVGALEGYYDLETVALHEIGHLLGLGHSSVEGAIMYPYISSGATKLTLHDDDIQGIKVLYKS</sequence>
<feature type="binding site" evidence="12">
    <location>
        <position position="242"/>
    </location>
    <ligand>
        <name>Ca(2+)</name>
        <dbReference type="ChEBI" id="CHEBI:29108"/>
        <label>3</label>
    </ligand>
</feature>
<evidence type="ECO:0000256" key="14">
    <source>
        <dbReference type="SAM" id="MobiDB-lite"/>
    </source>
</evidence>
<dbReference type="GO" id="GO:0004222">
    <property type="term" value="F:metalloendopeptidase activity"/>
    <property type="evidence" value="ECO:0007669"/>
    <property type="project" value="InterPro"/>
</dbReference>
<evidence type="ECO:0000256" key="15">
    <source>
        <dbReference type="SAM" id="SignalP"/>
    </source>
</evidence>
<feature type="binding site" evidence="12">
    <location>
        <position position="230"/>
    </location>
    <ligand>
        <name>Zn(2+)</name>
        <dbReference type="ChEBI" id="CHEBI:29105"/>
        <label>1</label>
    </ligand>
</feature>
<feature type="region of interest" description="Disordered" evidence="14">
    <location>
        <begin position="118"/>
        <end position="139"/>
    </location>
</feature>
<keyword evidence="9" id="KW-0325">Glycoprotein</keyword>
<dbReference type="InterPro" id="IPR006026">
    <property type="entry name" value="Peptidase_Metallo"/>
</dbReference>
<evidence type="ECO:0000313" key="18">
    <source>
        <dbReference type="Proteomes" id="UP000327157"/>
    </source>
</evidence>
<evidence type="ECO:0000256" key="12">
    <source>
        <dbReference type="PIRSR" id="PIRSR621190-2"/>
    </source>
</evidence>
<evidence type="ECO:0000256" key="7">
    <source>
        <dbReference type="ARBA" id="ARBA00023049"/>
    </source>
</evidence>
<feature type="binding site" evidence="11">
    <location>
        <position position="264"/>
    </location>
    <ligand>
        <name>Zn(2+)</name>
        <dbReference type="ChEBI" id="CHEBI:29105"/>
        <label>2</label>
        <note>catalytic</note>
    </ligand>
</feature>
<keyword evidence="6 11" id="KW-0862">Zinc</keyword>
<dbReference type="PIRSF" id="PIRSF001191">
    <property type="entry name" value="Peptidase_M10A_matrix"/>
    <property type="match status" value="1"/>
</dbReference>
<dbReference type="InterPro" id="IPR001818">
    <property type="entry name" value="Pept_M10_metallopeptidase"/>
</dbReference>
<comment type="cofactor">
    <cofactor evidence="12">
        <name>Ca(2+)</name>
        <dbReference type="ChEBI" id="CHEBI:29108"/>
    </cofactor>
    <text evidence="12">Can bind about 5 Ca(2+) ions per subunit.</text>
</comment>
<dbReference type="AlphaFoldDB" id="A0A5N5H9L8"/>
<organism evidence="17 18">
    <name type="scientific">Pyrus ussuriensis x Pyrus communis</name>
    <dbReference type="NCBI Taxonomy" id="2448454"/>
    <lineage>
        <taxon>Eukaryota</taxon>
        <taxon>Viridiplantae</taxon>
        <taxon>Streptophyta</taxon>
        <taxon>Embryophyta</taxon>
        <taxon>Tracheophyta</taxon>
        <taxon>Spermatophyta</taxon>
        <taxon>Magnoliopsida</taxon>
        <taxon>eudicotyledons</taxon>
        <taxon>Gunneridae</taxon>
        <taxon>Pentapetalae</taxon>
        <taxon>rosids</taxon>
        <taxon>fabids</taxon>
        <taxon>Rosales</taxon>
        <taxon>Rosaceae</taxon>
        <taxon>Amygdaloideae</taxon>
        <taxon>Maleae</taxon>
        <taxon>Pyrus</taxon>
    </lineage>
</organism>
<dbReference type="EMBL" id="SMOL01000231">
    <property type="protein sequence ID" value="KAB2622881.1"/>
    <property type="molecule type" value="Genomic_DNA"/>
</dbReference>